<protein>
    <recommendedName>
        <fullName evidence="4">Phosphoribosylaminoimidazole-succinocarboxamide synthase</fullName>
        <ecNumber evidence="3">6.3.2.6</ecNumber>
    </recommendedName>
    <alternativeName>
        <fullName evidence="9">SAICAR synthetase</fullName>
    </alternativeName>
</protein>
<evidence type="ECO:0000256" key="8">
    <source>
        <dbReference type="ARBA" id="ARBA00022840"/>
    </source>
</evidence>
<dbReference type="FunCoup" id="A0A2T2ZUR4">
    <property type="interactions" value="748"/>
</dbReference>
<dbReference type="NCBIfam" id="TIGR00081">
    <property type="entry name" value="purC"/>
    <property type="match status" value="1"/>
</dbReference>
<comment type="similarity">
    <text evidence="2">Belongs to the SAICAR synthetase family.</text>
</comment>
<organism evidence="11 12">
    <name type="scientific">Coniella lustricola</name>
    <dbReference type="NCBI Taxonomy" id="2025994"/>
    <lineage>
        <taxon>Eukaryota</taxon>
        <taxon>Fungi</taxon>
        <taxon>Dikarya</taxon>
        <taxon>Ascomycota</taxon>
        <taxon>Pezizomycotina</taxon>
        <taxon>Sordariomycetes</taxon>
        <taxon>Sordariomycetidae</taxon>
        <taxon>Diaporthales</taxon>
        <taxon>Schizoparmaceae</taxon>
        <taxon>Coniella</taxon>
    </lineage>
</organism>
<dbReference type="PANTHER" id="PTHR43700">
    <property type="entry name" value="PHOSPHORIBOSYLAMINOIMIDAZOLE-SUCCINOCARBOXAMIDE SYNTHASE"/>
    <property type="match status" value="1"/>
</dbReference>
<gene>
    <name evidence="11" type="ORF">BD289DRAFT_486545</name>
</gene>
<dbReference type="PROSITE" id="PS01058">
    <property type="entry name" value="SAICAR_SYNTHETASE_2"/>
    <property type="match status" value="1"/>
</dbReference>
<dbReference type="Gene3D" id="3.30.200.20">
    <property type="entry name" value="Phosphorylase Kinase, domain 1"/>
    <property type="match status" value="1"/>
</dbReference>
<evidence type="ECO:0000256" key="9">
    <source>
        <dbReference type="ARBA" id="ARBA00030409"/>
    </source>
</evidence>
<evidence type="ECO:0000256" key="1">
    <source>
        <dbReference type="ARBA" id="ARBA00004672"/>
    </source>
</evidence>
<evidence type="ECO:0000313" key="12">
    <source>
        <dbReference type="Proteomes" id="UP000241462"/>
    </source>
</evidence>
<dbReference type="PANTHER" id="PTHR43700:SF1">
    <property type="entry name" value="PHOSPHORIBOSYLAMINOIMIDAZOLE-SUCCINOCARBOXAMIDE SYNTHASE"/>
    <property type="match status" value="1"/>
</dbReference>
<evidence type="ECO:0000256" key="2">
    <source>
        <dbReference type="ARBA" id="ARBA00010190"/>
    </source>
</evidence>
<dbReference type="FunFam" id="3.30.470.20:FF:000015">
    <property type="entry name" value="Phosphoribosylaminoimidazole-succinocarboxamide synthase"/>
    <property type="match status" value="1"/>
</dbReference>
<evidence type="ECO:0000313" key="11">
    <source>
        <dbReference type="EMBL" id="PSR77263.1"/>
    </source>
</evidence>
<dbReference type="SUPFAM" id="SSF56104">
    <property type="entry name" value="SAICAR synthase-like"/>
    <property type="match status" value="1"/>
</dbReference>
<name>A0A2T2ZUR4_9PEZI</name>
<dbReference type="GO" id="GO:0005737">
    <property type="term" value="C:cytoplasm"/>
    <property type="evidence" value="ECO:0007669"/>
    <property type="project" value="TreeGrafter"/>
</dbReference>
<keyword evidence="12" id="KW-1185">Reference proteome</keyword>
<dbReference type="EC" id="6.3.2.6" evidence="3"/>
<dbReference type="Gene3D" id="3.30.470.20">
    <property type="entry name" value="ATP-grasp fold, B domain"/>
    <property type="match status" value="1"/>
</dbReference>
<evidence type="ECO:0000256" key="3">
    <source>
        <dbReference type="ARBA" id="ARBA00012217"/>
    </source>
</evidence>
<dbReference type="InterPro" id="IPR001636">
    <property type="entry name" value="SAICAR_synth"/>
</dbReference>
<dbReference type="GO" id="GO:0005524">
    <property type="term" value="F:ATP binding"/>
    <property type="evidence" value="ECO:0007669"/>
    <property type="project" value="UniProtKB-KW"/>
</dbReference>
<keyword evidence="6" id="KW-0547">Nucleotide-binding</keyword>
<evidence type="ECO:0000256" key="7">
    <source>
        <dbReference type="ARBA" id="ARBA00022755"/>
    </source>
</evidence>
<dbReference type="UniPathway" id="UPA00074">
    <property type="reaction ID" value="UER00131"/>
</dbReference>
<dbReference type="NCBIfam" id="NF010568">
    <property type="entry name" value="PRK13961.1"/>
    <property type="match status" value="1"/>
</dbReference>
<comment type="pathway">
    <text evidence="1">Purine metabolism; IMP biosynthesis via de novo pathway; 5-amino-1-(5-phospho-D-ribosyl)imidazole-4-carboxamide from 5-amino-1-(5-phospho-D-ribosyl)imidazole-4-carboxylate: step 1/2.</text>
</comment>
<keyword evidence="7" id="KW-0658">Purine biosynthesis</keyword>
<evidence type="ECO:0000259" key="10">
    <source>
        <dbReference type="Pfam" id="PF01259"/>
    </source>
</evidence>
<proteinExistence type="inferred from homology"/>
<reference evidence="11 12" key="1">
    <citation type="journal article" date="2018" name="Mycol. Prog.">
        <title>Coniella lustricola, a new species from submerged detritus.</title>
        <authorList>
            <person name="Raudabaugh D.B."/>
            <person name="Iturriaga T."/>
            <person name="Carver A."/>
            <person name="Mondo S."/>
            <person name="Pangilinan J."/>
            <person name="Lipzen A."/>
            <person name="He G."/>
            <person name="Amirebrahimi M."/>
            <person name="Grigoriev I.V."/>
            <person name="Miller A.N."/>
        </authorList>
    </citation>
    <scope>NUCLEOTIDE SEQUENCE [LARGE SCALE GENOMIC DNA]</scope>
    <source>
        <strain evidence="11 12">B22-T-1</strain>
    </source>
</reference>
<sequence>MASQVLSIDLKSLPKVATGKVRDLFDLDASTLLFVSSDRTSAYDVVMDNGVPGRGAILTLISAFWFRLFSSADSANRVPGLQTHFLTMQPPSSLPADEAALIRGRSMQVRKLKIFPVEAIVRGYLAGSAWAEYAAHGTVHGLAMPAGLRQCEALPTGPIYTPSTKAELGQHDENITPARAAEIIGNEAHAKRIEELAVAIFKAGSAHARERGILIADTKFEFGLDEDTGEVVLVDECLTPDSSRMWPADKYEVGRDQESFDKQIIRNWLTREGLKGKQGVALPEEVRQATLDKYKDVFQRLTGQTVEEALAKEGF</sequence>
<evidence type="ECO:0000256" key="4">
    <source>
        <dbReference type="ARBA" id="ARBA00016460"/>
    </source>
</evidence>
<dbReference type="InterPro" id="IPR028923">
    <property type="entry name" value="SAICAR_synt/ADE2_N"/>
</dbReference>
<feature type="domain" description="SAICAR synthetase/ADE2 N-terminal" evidence="10">
    <location>
        <begin position="16"/>
        <end position="277"/>
    </location>
</feature>
<keyword evidence="5" id="KW-0436">Ligase</keyword>
<dbReference type="HAMAP" id="MF_00137">
    <property type="entry name" value="SAICAR_synth"/>
    <property type="match status" value="1"/>
</dbReference>
<keyword evidence="8" id="KW-0067">ATP-binding</keyword>
<dbReference type="GO" id="GO:0004639">
    <property type="term" value="F:phosphoribosylaminoimidazolesuccinocarboxamide synthase activity"/>
    <property type="evidence" value="ECO:0007669"/>
    <property type="project" value="UniProtKB-EC"/>
</dbReference>
<dbReference type="InParanoid" id="A0A2T2ZUR4"/>
<dbReference type="OrthoDB" id="9991235at2759"/>
<dbReference type="Pfam" id="PF01259">
    <property type="entry name" value="SAICAR_synt"/>
    <property type="match status" value="1"/>
</dbReference>
<dbReference type="InterPro" id="IPR018236">
    <property type="entry name" value="SAICAR_synthetase_CS"/>
</dbReference>
<dbReference type="PROSITE" id="PS01057">
    <property type="entry name" value="SAICAR_SYNTHETASE_1"/>
    <property type="match status" value="1"/>
</dbReference>
<dbReference type="GO" id="GO:0006189">
    <property type="term" value="P:'de novo' IMP biosynthetic process"/>
    <property type="evidence" value="ECO:0007669"/>
    <property type="project" value="UniProtKB-UniPathway"/>
</dbReference>
<dbReference type="AlphaFoldDB" id="A0A2T2ZUR4"/>
<dbReference type="EMBL" id="KZ678663">
    <property type="protein sequence ID" value="PSR77263.1"/>
    <property type="molecule type" value="Genomic_DNA"/>
</dbReference>
<evidence type="ECO:0000256" key="5">
    <source>
        <dbReference type="ARBA" id="ARBA00022598"/>
    </source>
</evidence>
<accession>A0A2T2ZUR4</accession>
<dbReference type="CDD" id="cd01414">
    <property type="entry name" value="SAICAR_synt_Sc"/>
    <property type="match status" value="1"/>
</dbReference>
<evidence type="ECO:0000256" key="6">
    <source>
        <dbReference type="ARBA" id="ARBA00022741"/>
    </source>
</evidence>
<dbReference type="Proteomes" id="UP000241462">
    <property type="component" value="Unassembled WGS sequence"/>
</dbReference>
<dbReference type="STRING" id="2025994.A0A2T2ZUR4"/>